<dbReference type="EMBL" id="BMIP01000001">
    <property type="protein sequence ID" value="GGD60258.1"/>
    <property type="molecule type" value="Genomic_DNA"/>
</dbReference>
<accession>A0A916YTL5</accession>
<evidence type="ECO:0008006" key="4">
    <source>
        <dbReference type="Google" id="ProtNLM"/>
    </source>
</evidence>
<dbReference type="Pfam" id="PF10691">
    <property type="entry name" value="DUF2497"/>
    <property type="match status" value="1"/>
</dbReference>
<dbReference type="AlphaFoldDB" id="A0A916YTL5"/>
<dbReference type="RefSeq" id="WP_066773466.1">
    <property type="nucleotide sequence ID" value="NZ_BMIP01000001.1"/>
</dbReference>
<evidence type="ECO:0000313" key="2">
    <source>
        <dbReference type="EMBL" id="GGD60258.1"/>
    </source>
</evidence>
<reference evidence="2" key="2">
    <citation type="submission" date="2020-09" db="EMBL/GenBank/DDBJ databases">
        <authorList>
            <person name="Sun Q."/>
            <person name="Zhou Y."/>
        </authorList>
    </citation>
    <scope>NUCLEOTIDE SEQUENCE</scope>
    <source>
        <strain evidence="2">CGMCC 1.15360</strain>
    </source>
</reference>
<reference evidence="2" key="1">
    <citation type="journal article" date="2014" name="Int. J. Syst. Evol. Microbiol.">
        <title>Complete genome sequence of Corynebacterium casei LMG S-19264T (=DSM 44701T), isolated from a smear-ripened cheese.</title>
        <authorList>
            <consortium name="US DOE Joint Genome Institute (JGI-PGF)"/>
            <person name="Walter F."/>
            <person name="Albersmeier A."/>
            <person name="Kalinowski J."/>
            <person name="Ruckert C."/>
        </authorList>
    </citation>
    <scope>NUCLEOTIDE SEQUENCE</scope>
    <source>
        <strain evidence="2">CGMCC 1.15360</strain>
    </source>
</reference>
<comment type="caution">
    <text evidence="2">The sequence shown here is derived from an EMBL/GenBank/DDBJ whole genome shotgun (WGS) entry which is preliminary data.</text>
</comment>
<feature type="compositionally biased region" description="Acidic residues" evidence="1">
    <location>
        <begin position="207"/>
        <end position="226"/>
    </location>
</feature>
<feature type="region of interest" description="Disordered" evidence="1">
    <location>
        <begin position="1"/>
        <end position="255"/>
    </location>
</feature>
<dbReference type="InterPro" id="IPR019632">
    <property type="entry name" value="DUF2497"/>
</dbReference>
<feature type="compositionally biased region" description="Acidic residues" evidence="1">
    <location>
        <begin position="98"/>
        <end position="119"/>
    </location>
</feature>
<evidence type="ECO:0000256" key="1">
    <source>
        <dbReference type="SAM" id="MobiDB-lite"/>
    </source>
</evidence>
<feature type="compositionally biased region" description="Acidic residues" evidence="1">
    <location>
        <begin position="154"/>
        <end position="164"/>
    </location>
</feature>
<name>A0A916YTL5_9SPHN</name>
<feature type="compositionally biased region" description="Basic and acidic residues" evidence="1">
    <location>
        <begin position="1"/>
        <end position="27"/>
    </location>
</feature>
<protein>
    <recommendedName>
        <fullName evidence="4">DUF2497 domain-containing protein</fullName>
    </recommendedName>
</protein>
<evidence type="ECO:0000313" key="3">
    <source>
        <dbReference type="Proteomes" id="UP000612349"/>
    </source>
</evidence>
<gene>
    <name evidence="2" type="ORF">GCM10010990_07100</name>
</gene>
<dbReference type="Proteomes" id="UP000612349">
    <property type="component" value="Unassembled WGS sequence"/>
</dbReference>
<keyword evidence="3" id="KW-1185">Reference proteome</keyword>
<sequence length="330" mass="34832">MAHKDGEASVEDILRSIKQVISREDGPRAPTPRGEDGAPGSERPGGFSPTPYSFTRHSPFGSRVPDVTSSFVEDKEPKEEAEAEGRTDVFDLKSLDSDALELDESDVEPGAEQDSASEPDEVRMIVPPVLPPLAEDEGAEPAPAANPYGSAFSGEDEAVSETEDGAVPLAAAEPVEDEDTTPSITLEPPYGAEPLPEAEPVAALPEAEAEPEPVTEVEAEPVDLSEAEPLAATPGAEDEVEEENAGTPAADDSESLIAGAAAATLRDSFAALQSVASTPEPSKPAGTANPLEDMVREMMRPMLKQWLDDNMPGMVEKIVEREIARITGRL</sequence>
<feature type="compositionally biased region" description="Low complexity" evidence="1">
    <location>
        <begin position="192"/>
        <end position="206"/>
    </location>
</feature>
<organism evidence="2 3">
    <name type="scientific">Croceicoccus mobilis</name>
    <dbReference type="NCBI Taxonomy" id="1703339"/>
    <lineage>
        <taxon>Bacteria</taxon>
        <taxon>Pseudomonadati</taxon>
        <taxon>Pseudomonadota</taxon>
        <taxon>Alphaproteobacteria</taxon>
        <taxon>Sphingomonadales</taxon>
        <taxon>Erythrobacteraceae</taxon>
        <taxon>Croceicoccus</taxon>
    </lineage>
</organism>
<proteinExistence type="predicted"/>
<feature type="compositionally biased region" description="Basic and acidic residues" evidence="1">
    <location>
        <begin position="72"/>
        <end position="96"/>
    </location>
</feature>